<keyword evidence="2" id="KW-1133">Transmembrane helix</keyword>
<evidence type="ECO:0000313" key="3">
    <source>
        <dbReference type="EMBL" id="KAH8018319.1"/>
    </source>
</evidence>
<protein>
    <submittedName>
        <fullName evidence="3">Uncharacterized protein</fullName>
    </submittedName>
</protein>
<comment type="caution">
    <text evidence="3">The sequence shown here is derived from an EMBL/GenBank/DDBJ whole genome shotgun (WGS) entry which is preliminary data.</text>
</comment>
<dbReference type="EMBL" id="JABSTU010000010">
    <property type="protein sequence ID" value="KAH8018319.1"/>
    <property type="molecule type" value="Genomic_DNA"/>
</dbReference>
<evidence type="ECO:0000256" key="1">
    <source>
        <dbReference type="SAM" id="MobiDB-lite"/>
    </source>
</evidence>
<gene>
    <name evidence="3" type="ORF">HPB51_002767</name>
</gene>
<reference evidence="3" key="1">
    <citation type="journal article" date="2020" name="Cell">
        <title>Large-Scale Comparative Analyses of Tick Genomes Elucidate Their Genetic Diversity and Vector Capacities.</title>
        <authorList>
            <consortium name="Tick Genome and Microbiome Consortium (TIGMIC)"/>
            <person name="Jia N."/>
            <person name="Wang J."/>
            <person name="Shi W."/>
            <person name="Du L."/>
            <person name="Sun Y."/>
            <person name="Zhan W."/>
            <person name="Jiang J.F."/>
            <person name="Wang Q."/>
            <person name="Zhang B."/>
            <person name="Ji P."/>
            <person name="Bell-Sakyi L."/>
            <person name="Cui X.M."/>
            <person name="Yuan T.T."/>
            <person name="Jiang B.G."/>
            <person name="Yang W.F."/>
            <person name="Lam T.T."/>
            <person name="Chang Q.C."/>
            <person name="Ding S.J."/>
            <person name="Wang X.J."/>
            <person name="Zhu J.G."/>
            <person name="Ruan X.D."/>
            <person name="Zhao L."/>
            <person name="Wei J.T."/>
            <person name="Ye R.Z."/>
            <person name="Que T.C."/>
            <person name="Du C.H."/>
            <person name="Zhou Y.H."/>
            <person name="Cheng J.X."/>
            <person name="Dai P.F."/>
            <person name="Guo W.B."/>
            <person name="Han X.H."/>
            <person name="Huang E.J."/>
            <person name="Li L.F."/>
            <person name="Wei W."/>
            <person name="Gao Y.C."/>
            <person name="Liu J.Z."/>
            <person name="Shao H.Z."/>
            <person name="Wang X."/>
            <person name="Wang C.C."/>
            <person name="Yang T.C."/>
            <person name="Huo Q.B."/>
            <person name="Li W."/>
            <person name="Chen H.Y."/>
            <person name="Chen S.E."/>
            <person name="Zhou L.G."/>
            <person name="Ni X.B."/>
            <person name="Tian J.H."/>
            <person name="Sheng Y."/>
            <person name="Liu T."/>
            <person name="Pan Y.S."/>
            <person name="Xia L.Y."/>
            <person name="Li J."/>
            <person name="Zhao F."/>
            <person name="Cao W.C."/>
        </authorList>
    </citation>
    <scope>NUCLEOTIDE SEQUENCE</scope>
    <source>
        <strain evidence="3">Rmic-2018</strain>
    </source>
</reference>
<keyword evidence="2" id="KW-0812">Transmembrane</keyword>
<accession>A0A9J6D8H8</accession>
<feature type="region of interest" description="Disordered" evidence="1">
    <location>
        <begin position="42"/>
        <end position="72"/>
    </location>
</feature>
<feature type="transmembrane region" description="Helical" evidence="2">
    <location>
        <begin position="147"/>
        <end position="172"/>
    </location>
</feature>
<name>A0A9J6D8H8_RHIMP</name>
<reference evidence="3" key="2">
    <citation type="submission" date="2021-09" db="EMBL/GenBank/DDBJ databases">
        <authorList>
            <person name="Jia N."/>
            <person name="Wang J."/>
            <person name="Shi W."/>
            <person name="Du L."/>
            <person name="Sun Y."/>
            <person name="Zhan W."/>
            <person name="Jiang J."/>
            <person name="Wang Q."/>
            <person name="Zhang B."/>
            <person name="Ji P."/>
            <person name="Sakyi L.B."/>
            <person name="Cui X."/>
            <person name="Yuan T."/>
            <person name="Jiang B."/>
            <person name="Yang W."/>
            <person name="Lam T.T.-Y."/>
            <person name="Chang Q."/>
            <person name="Ding S."/>
            <person name="Wang X."/>
            <person name="Zhu J."/>
            <person name="Ruan X."/>
            <person name="Zhao L."/>
            <person name="Wei J."/>
            <person name="Que T."/>
            <person name="Du C."/>
            <person name="Cheng J."/>
            <person name="Dai P."/>
            <person name="Han X."/>
            <person name="Huang E."/>
            <person name="Gao Y."/>
            <person name="Liu J."/>
            <person name="Shao H."/>
            <person name="Ye R."/>
            <person name="Li L."/>
            <person name="Wei W."/>
            <person name="Wang X."/>
            <person name="Wang C."/>
            <person name="Huo Q."/>
            <person name="Li W."/>
            <person name="Guo W."/>
            <person name="Chen H."/>
            <person name="Chen S."/>
            <person name="Zhou L."/>
            <person name="Zhou L."/>
            <person name="Ni X."/>
            <person name="Tian J."/>
            <person name="Zhou Y."/>
            <person name="Sheng Y."/>
            <person name="Liu T."/>
            <person name="Pan Y."/>
            <person name="Xia L."/>
            <person name="Li J."/>
            <person name="Zhao F."/>
            <person name="Cao W."/>
        </authorList>
    </citation>
    <scope>NUCLEOTIDE SEQUENCE</scope>
    <source>
        <strain evidence="3">Rmic-2018</strain>
        <tissue evidence="3">Larvae</tissue>
    </source>
</reference>
<proteinExistence type="predicted"/>
<feature type="compositionally biased region" description="Low complexity" evidence="1">
    <location>
        <begin position="47"/>
        <end position="64"/>
    </location>
</feature>
<evidence type="ECO:0000313" key="4">
    <source>
        <dbReference type="Proteomes" id="UP000821866"/>
    </source>
</evidence>
<dbReference type="AlphaFoldDB" id="A0A9J6D8H8"/>
<organism evidence="3 4">
    <name type="scientific">Rhipicephalus microplus</name>
    <name type="common">Cattle tick</name>
    <name type="synonym">Boophilus microplus</name>
    <dbReference type="NCBI Taxonomy" id="6941"/>
    <lineage>
        <taxon>Eukaryota</taxon>
        <taxon>Metazoa</taxon>
        <taxon>Ecdysozoa</taxon>
        <taxon>Arthropoda</taxon>
        <taxon>Chelicerata</taxon>
        <taxon>Arachnida</taxon>
        <taxon>Acari</taxon>
        <taxon>Parasitiformes</taxon>
        <taxon>Ixodida</taxon>
        <taxon>Ixodoidea</taxon>
        <taxon>Ixodidae</taxon>
        <taxon>Rhipicephalinae</taxon>
        <taxon>Rhipicephalus</taxon>
        <taxon>Boophilus</taxon>
    </lineage>
</organism>
<keyword evidence="4" id="KW-1185">Reference proteome</keyword>
<evidence type="ECO:0000256" key="2">
    <source>
        <dbReference type="SAM" id="Phobius"/>
    </source>
</evidence>
<keyword evidence="2" id="KW-0472">Membrane</keyword>
<sequence>MKHTWQKTTTKLMAASRGLQDKIDAFEKKAGNTIMSAENGGQQLAGAQPDSAAEAVAPAPGSASTADGPAATNVSRRHQVLARTLIKAFKSADKTPMGITTRSRLICGCPMTPERGFLRGSCTHSRSRLQPAAGDGAATPQPSRQMIVLRGLVALAAFLAAASFLLSAMFLAQSLRSERTRLMQKLEIPPPDPKQAPVAYMPPAQEYAFACPVRR</sequence>
<dbReference type="Proteomes" id="UP000821866">
    <property type="component" value="Chromosome 8"/>
</dbReference>
<feature type="region of interest" description="Disordered" evidence="1">
    <location>
        <begin position="121"/>
        <end position="140"/>
    </location>
</feature>